<dbReference type="InterPro" id="IPR007367">
    <property type="entry name" value="DUF433"/>
</dbReference>
<dbReference type="Proteomes" id="UP000010483">
    <property type="component" value="Chromosome"/>
</dbReference>
<dbReference type="InterPro" id="IPR009057">
    <property type="entry name" value="Homeodomain-like_sf"/>
</dbReference>
<dbReference type="SUPFAM" id="SSF46689">
    <property type="entry name" value="Homeodomain-like"/>
    <property type="match status" value="1"/>
</dbReference>
<gene>
    <name evidence="1" type="ordered locus">Cyast_2713</name>
</gene>
<sequence>MNNKLVESLVNVIESLPQEDYFLFQQQLSLRSIQKTEGVCGQQARIRNTRITVWTIISLIQQGADDMEILNNYPSLTLFDLVAVKQYYRQNTEEIETLINQYEKEDQLELSKGV</sequence>
<organism evidence="1 2">
    <name type="scientific">Cyanobacterium stanieri (strain ATCC 29140 / PCC 7202)</name>
    <dbReference type="NCBI Taxonomy" id="292563"/>
    <lineage>
        <taxon>Bacteria</taxon>
        <taxon>Bacillati</taxon>
        <taxon>Cyanobacteriota</taxon>
        <taxon>Cyanophyceae</taxon>
        <taxon>Oscillatoriophycideae</taxon>
        <taxon>Chroococcales</taxon>
        <taxon>Geminocystaceae</taxon>
        <taxon>Cyanobacterium</taxon>
    </lineage>
</organism>
<dbReference type="BioCyc" id="CSTA292563:G1353-2718-MONOMER"/>
<dbReference type="Pfam" id="PF04255">
    <property type="entry name" value="DUF433"/>
    <property type="match status" value="1"/>
</dbReference>
<proteinExistence type="predicted"/>
<dbReference type="STRING" id="292563.Cyast_2713"/>
<keyword evidence="2" id="KW-1185">Reference proteome</keyword>
<evidence type="ECO:0000313" key="1">
    <source>
        <dbReference type="EMBL" id="AFZ48656.1"/>
    </source>
</evidence>
<accession>K9YNZ1</accession>
<dbReference type="PANTHER" id="PTHR34849">
    <property type="entry name" value="SSL5025 PROTEIN"/>
    <property type="match status" value="1"/>
</dbReference>
<dbReference type="eggNOG" id="COG2442">
    <property type="taxonomic scope" value="Bacteria"/>
</dbReference>
<dbReference type="Gene3D" id="1.10.10.10">
    <property type="entry name" value="Winged helix-like DNA-binding domain superfamily/Winged helix DNA-binding domain"/>
    <property type="match status" value="1"/>
</dbReference>
<name>K9YNZ1_CYASC</name>
<dbReference type="KEGG" id="csn:Cyast_2713"/>
<dbReference type="InterPro" id="IPR036388">
    <property type="entry name" value="WH-like_DNA-bd_sf"/>
</dbReference>
<dbReference type="HOGENOM" id="CLU_144106_0_0_3"/>
<dbReference type="PANTHER" id="PTHR34849:SF4">
    <property type="entry name" value="SLR1209 PROTEIN"/>
    <property type="match status" value="1"/>
</dbReference>
<reference evidence="2" key="1">
    <citation type="journal article" date="2013" name="Proc. Natl. Acad. Sci. U.S.A.">
        <title>Improving the coverage of the cyanobacterial phylum using diversity-driven genome sequencing.</title>
        <authorList>
            <person name="Shih P.M."/>
            <person name="Wu D."/>
            <person name="Latifi A."/>
            <person name="Axen S.D."/>
            <person name="Fewer D.P."/>
            <person name="Talla E."/>
            <person name="Calteau A."/>
            <person name="Cai F."/>
            <person name="Tandeau de Marsac N."/>
            <person name="Rippka R."/>
            <person name="Herdman M."/>
            <person name="Sivonen K."/>
            <person name="Coursin T."/>
            <person name="Laurent T."/>
            <person name="Goodwin L."/>
            <person name="Nolan M."/>
            <person name="Davenport K.W."/>
            <person name="Han C.S."/>
            <person name="Rubin E.M."/>
            <person name="Eisen J.A."/>
            <person name="Woyke T."/>
            <person name="Gugger M."/>
            <person name="Kerfeld C.A."/>
        </authorList>
    </citation>
    <scope>NUCLEOTIDE SEQUENCE [LARGE SCALE GENOMIC DNA]</scope>
    <source>
        <strain evidence="2">ATCC 29140 / PCC 7202</strain>
    </source>
</reference>
<evidence type="ECO:0008006" key="3">
    <source>
        <dbReference type="Google" id="ProtNLM"/>
    </source>
</evidence>
<dbReference type="EMBL" id="CP003940">
    <property type="protein sequence ID" value="AFZ48656.1"/>
    <property type="molecule type" value="Genomic_DNA"/>
</dbReference>
<protein>
    <recommendedName>
        <fullName evidence="3">DUF433 domain-containing protein</fullName>
    </recommendedName>
</protein>
<dbReference type="AlphaFoldDB" id="K9YNZ1"/>
<evidence type="ECO:0000313" key="2">
    <source>
        <dbReference type="Proteomes" id="UP000010483"/>
    </source>
</evidence>